<dbReference type="SMART" id="SM00461">
    <property type="entry name" value="WH1"/>
    <property type="match status" value="1"/>
</dbReference>
<dbReference type="PANTHER" id="PTHR45691:SF6">
    <property type="entry name" value="PROTEIN DIAPHANOUS"/>
    <property type="match status" value="1"/>
</dbReference>
<feature type="region of interest" description="Disordered" evidence="5">
    <location>
        <begin position="464"/>
        <end position="484"/>
    </location>
</feature>
<dbReference type="InterPro" id="IPR000697">
    <property type="entry name" value="WH1/EVH1_dom"/>
</dbReference>
<gene>
    <name evidence="9" type="primary">LOC102809815</name>
</gene>
<evidence type="ECO:0000256" key="5">
    <source>
        <dbReference type="SAM" id="MobiDB-lite"/>
    </source>
</evidence>
<dbReference type="Pfam" id="PF00568">
    <property type="entry name" value="WH1"/>
    <property type="match status" value="1"/>
</dbReference>
<feature type="compositionally biased region" description="Basic residues" evidence="5">
    <location>
        <begin position="140"/>
        <end position="152"/>
    </location>
</feature>
<dbReference type="InterPro" id="IPR003124">
    <property type="entry name" value="WH2_dom"/>
</dbReference>
<evidence type="ECO:0000259" key="6">
    <source>
        <dbReference type="PROSITE" id="PS50229"/>
    </source>
</evidence>
<keyword evidence="4" id="KW-0206">Cytoskeleton</keyword>
<feature type="domain" description="WH1" evidence="6">
    <location>
        <begin position="33"/>
        <end position="141"/>
    </location>
</feature>
<dbReference type="PROSITE" id="PS51082">
    <property type="entry name" value="WH2"/>
    <property type="match status" value="2"/>
</dbReference>
<feature type="domain" description="WH2" evidence="7">
    <location>
        <begin position="387"/>
        <end position="404"/>
    </location>
</feature>
<keyword evidence="8" id="KW-1185">Reference proteome</keyword>
<dbReference type="Proteomes" id="UP000694865">
    <property type="component" value="Unplaced"/>
</dbReference>
<evidence type="ECO:0000256" key="4">
    <source>
        <dbReference type="ARBA" id="ARBA00023212"/>
    </source>
</evidence>
<evidence type="ECO:0000256" key="1">
    <source>
        <dbReference type="ARBA" id="ARBA00004245"/>
    </source>
</evidence>
<protein>
    <submittedName>
        <fullName evidence="9">Neural Wiskott-Aldrich syndrome protein-like</fullName>
    </submittedName>
</protein>
<dbReference type="InterPro" id="IPR036936">
    <property type="entry name" value="CRIB_dom_sf"/>
</dbReference>
<dbReference type="SMART" id="SM00246">
    <property type="entry name" value="WH2"/>
    <property type="match status" value="2"/>
</dbReference>
<dbReference type="Gene3D" id="2.30.29.30">
    <property type="entry name" value="Pleckstrin-homology domain (PH domain)/Phosphotyrosine-binding domain (PTB)"/>
    <property type="match status" value="1"/>
</dbReference>
<feature type="compositionally biased region" description="Pro residues" evidence="5">
    <location>
        <begin position="158"/>
        <end position="168"/>
    </location>
</feature>
<dbReference type="Gene3D" id="3.90.810.10">
    <property type="entry name" value="CRIB domain"/>
    <property type="match status" value="1"/>
</dbReference>
<dbReference type="InterPro" id="IPR011993">
    <property type="entry name" value="PH-like_dom_sf"/>
</dbReference>
<dbReference type="SUPFAM" id="SSF50729">
    <property type="entry name" value="PH domain-like"/>
    <property type="match status" value="1"/>
</dbReference>
<feature type="region of interest" description="Disordered" evidence="5">
    <location>
        <begin position="139"/>
        <end position="168"/>
    </location>
</feature>
<dbReference type="InterPro" id="IPR051412">
    <property type="entry name" value="Formin_Homology_Diaphanous_sf"/>
</dbReference>
<comment type="subcellular location">
    <subcellularLocation>
        <location evidence="1">Cytoplasm</location>
        <location evidence="1">Cytoskeleton</location>
    </subcellularLocation>
</comment>
<evidence type="ECO:0000313" key="9">
    <source>
        <dbReference type="RefSeq" id="XP_006811741.1"/>
    </source>
</evidence>
<dbReference type="PROSITE" id="PS50229">
    <property type="entry name" value="WH1"/>
    <property type="match status" value="1"/>
</dbReference>
<dbReference type="InterPro" id="IPR011026">
    <property type="entry name" value="WAS_C"/>
</dbReference>
<evidence type="ECO:0000259" key="7">
    <source>
        <dbReference type="PROSITE" id="PS51082"/>
    </source>
</evidence>
<dbReference type="GeneID" id="102809815"/>
<keyword evidence="3" id="KW-0597">Phosphoprotein</keyword>
<dbReference type="CDD" id="cd01205">
    <property type="entry name" value="EVH1_WASP-like"/>
    <property type="match status" value="1"/>
</dbReference>
<dbReference type="RefSeq" id="XP_006811741.1">
    <property type="nucleotide sequence ID" value="XM_006811678.1"/>
</dbReference>
<feature type="region of interest" description="Disordered" evidence="5">
    <location>
        <begin position="244"/>
        <end position="444"/>
    </location>
</feature>
<dbReference type="PANTHER" id="PTHR45691">
    <property type="entry name" value="PROTEIN DIAPHANOUS"/>
    <property type="match status" value="1"/>
</dbReference>
<proteinExistence type="predicted"/>
<evidence type="ECO:0000256" key="2">
    <source>
        <dbReference type="ARBA" id="ARBA00022490"/>
    </source>
</evidence>
<dbReference type="Pfam" id="PF02205">
    <property type="entry name" value="WH2"/>
    <property type="match status" value="2"/>
</dbReference>
<dbReference type="InterPro" id="IPR033927">
    <property type="entry name" value="WASPfam_EVH1"/>
</dbReference>
<evidence type="ECO:0000256" key="3">
    <source>
        <dbReference type="ARBA" id="ARBA00022553"/>
    </source>
</evidence>
<reference evidence="9" key="1">
    <citation type="submission" date="2025-08" db="UniProtKB">
        <authorList>
            <consortium name="RefSeq"/>
        </authorList>
    </citation>
    <scope>IDENTIFICATION</scope>
    <source>
        <tissue evidence="9">Testes</tissue>
    </source>
</reference>
<dbReference type="SUPFAM" id="SSF47912">
    <property type="entry name" value="Wiscott-Aldrich syndrome protein, WASP, C-terminal domain"/>
    <property type="match status" value="1"/>
</dbReference>
<feature type="domain" description="WH2" evidence="7">
    <location>
        <begin position="417"/>
        <end position="434"/>
    </location>
</feature>
<accession>A0ABM0LVF0</accession>
<dbReference type="Gene3D" id="6.10.280.150">
    <property type="match status" value="1"/>
</dbReference>
<sequence length="484" mass="52164">MSNSQNQSKKSAPTNVASSLLTHQENEQLFNILGKRCVTLATAIVQLYVAHPDRDRWSRKHCGVACFVKDNPKRSYFIRIFDIHKGYVVWEQELYNQFKYGTPKSFFHTFATDNFQVALNFANEVEANGFKTVINEKIRQKQQRKQEKKKQAPARPRGAPPPAPMPSPIIPSKILMTLRQAFSFIPTVKYATDNLDPDLKNLFDTVGISESQLKDKEMSKFIYDFIESQGGVEAVKRDQERIRQGTISGERPARLAGPPPPLPPSRGPGPPAPSRSGPPPPPPPGRATGPPPPPPPSRMNGAPPPPPPSRGPSQAPPPPPPNMSSRAPPPTCPPPPPSSYGAPPPPPGGPPPPPPPGPPPPPSSGPPPPPPPPMPPSEPDAPAPSSGRSALLGQIQLGASLKHVDPSEQKAAAPSDTRGDLLSQIRQGRSLKPVEYDDTPAPVEPQTGMAAALAAALSLRHDVIHSSDDDDDDDEFTDDDDWSD</sequence>
<evidence type="ECO:0000313" key="8">
    <source>
        <dbReference type="Proteomes" id="UP000694865"/>
    </source>
</evidence>
<name>A0ABM0LVF0_SACKO</name>
<organism evidence="8 9">
    <name type="scientific">Saccoglossus kowalevskii</name>
    <name type="common">Acorn worm</name>
    <dbReference type="NCBI Taxonomy" id="10224"/>
    <lineage>
        <taxon>Eukaryota</taxon>
        <taxon>Metazoa</taxon>
        <taxon>Hemichordata</taxon>
        <taxon>Enteropneusta</taxon>
        <taxon>Harrimaniidae</taxon>
        <taxon>Saccoglossus</taxon>
    </lineage>
</organism>
<keyword evidence="2" id="KW-0963">Cytoplasm</keyword>
<feature type="compositionally biased region" description="Acidic residues" evidence="5">
    <location>
        <begin position="468"/>
        <end position="484"/>
    </location>
</feature>
<feature type="compositionally biased region" description="Pro residues" evidence="5">
    <location>
        <begin position="257"/>
        <end position="382"/>
    </location>
</feature>